<evidence type="ECO:0000313" key="1">
    <source>
        <dbReference type="EMBL" id="KAI7994924.1"/>
    </source>
</evidence>
<organism evidence="1 2">
    <name type="scientific">Camellia lanceoleosa</name>
    <dbReference type="NCBI Taxonomy" id="1840588"/>
    <lineage>
        <taxon>Eukaryota</taxon>
        <taxon>Viridiplantae</taxon>
        <taxon>Streptophyta</taxon>
        <taxon>Embryophyta</taxon>
        <taxon>Tracheophyta</taxon>
        <taxon>Spermatophyta</taxon>
        <taxon>Magnoliopsida</taxon>
        <taxon>eudicotyledons</taxon>
        <taxon>Gunneridae</taxon>
        <taxon>Pentapetalae</taxon>
        <taxon>asterids</taxon>
        <taxon>Ericales</taxon>
        <taxon>Theaceae</taxon>
        <taxon>Camellia</taxon>
    </lineage>
</organism>
<comment type="caution">
    <text evidence="1">The sequence shown here is derived from an EMBL/GenBank/DDBJ whole genome shotgun (WGS) entry which is preliminary data.</text>
</comment>
<name>A0ACC0G322_9ERIC</name>
<keyword evidence="2" id="KW-1185">Reference proteome</keyword>
<protein>
    <submittedName>
        <fullName evidence="1">Type II inositol polyphosphate 5-phosphatase 15</fullName>
    </submittedName>
</protein>
<dbReference type="EMBL" id="CM045769">
    <property type="protein sequence ID" value="KAI7994924.1"/>
    <property type="molecule type" value="Genomic_DNA"/>
</dbReference>
<gene>
    <name evidence="1" type="ORF">LOK49_LG11G02674</name>
</gene>
<sequence>MAWRIEDDDGDFFASLSSPPPRPIDAKLGVSTNLHEEENDDDKEEQQPYIQLKGFSLDEEEDPPPNNNTTTHTPLKIFDRFYGSSSSDDDDDFYFTGSGGCGLDNVTVQSAGKCLDYMIQFLDRKLSSPDDKNHNDPNNSEIQSLPEFVASSEGTGIFKLPL</sequence>
<reference evidence="1 2" key="1">
    <citation type="journal article" date="2022" name="Plant J.">
        <title>Chromosome-level genome of Camellia lanceoleosa provides a valuable resource for understanding genome evolution and self-incompatibility.</title>
        <authorList>
            <person name="Gong W."/>
            <person name="Xiao S."/>
            <person name="Wang L."/>
            <person name="Liao Z."/>
            <person name="Chang Y."/>
            <person name="Mo W."/>
            <person name="Hu G."/>
            <person name="Li W."/>
            <person name="Zhao G."/>
            <person name="Zhu H."/>
            <person name="Hu X."/>
            <person name="Ji K."/>
            <person name="Xiang X."/>
            <person name="Song Q."/>
            <person name="Yuan D."/>
            <person name="Jin S."/>
            <person name="Zhang L."/>
        </authorList>
    </citation>
    <scope>NUCLEOTIDE SEQUENCE [LARGE SCALE GENOMIC DNA]</scope>
    <source>
        <strain evidence="1">SQ_2022a</strain>
    </source>
</reference>
<accession>A0ACC0G322</accession>
<dbReference type="Proteomes" id="UP001060215">
    <property type="component" value="Chromosome 12"/>
</dbReference>
<evidence type="ECO:0000313" key="2">
    <source>
        <dbReference type="Proteomes" id="UP001060215"/>
    </source>
</evidence>
<proteinExistence type="predicted"/>